<accession>A0A2J7QTN7</accession>
<dbReference type="InterPro" id="IPR012464">
    <property type="entry name" value="DUF1676"/>
</dbReference>
<protein>
    <submittedName>
        <fullName evidence="1">Uncharacterized protein</fullName>
    </submittedName>
</protein>
<dbReference type="PANTHER" id="PTHR21879:SF8">
    <property type="entry name" value="OSIRIS 23"/>
    <property type="match status" value="1"/>
</dbReference>
<dbReference type="AlphaFoldDB" id="A0A2J7QTN7"/>
<evidence type="ECO:0000313" key="2">
    <source>
        <dbReference type="Proteomes" id="UP000235965"/>
    </source>
</evidence>
<dbReference type="FunCoup" id="A0A2J7QTN7">
    <property type="interactions" value="23"/>
</dbReference>
<comment type="caution">
    <text evidence="1">The sequence shown here is derived from an EMBL/GenBank/DDBJ whole genome shotgun (WGS) entry which is preliminary data.</text>
</comment>
<dbReference type="GO" id="GO:0016020">
    <property type="term" value="C:membrane"/>
    <property type="evidence" value="ECO:0007669"/>
    <property type="project" value="TreeGrafter"/>
</dbReference>
<name>A0A2J7QTN7_9NEOP</name>
<dbReference type="PANTHER" id="PTHR21879">
    <property type="entry name" value="FI03362P-RELATED-RELATED"/>
    <property type="match status" value="1"/>
</dbReference>
<gene>
    <name evidence="1" type="ORF">B7P43_G07947</name>
</gene>
<organism evidence="1 2">
    <name type="scientific">Cryptotermes secundus</name>
    <dbReference type="NCBI Taxonomy" id="105785"/>
    <lineage>
        <taxon>Eukaryota</taxon>
        <taxon>Metazoa</taxon>
        <taxon>Ecdysozoa</taxon>
        <taxon>Arthropoda</taxon>
        <taxon>Hexapoda</taxon>
        <taxon>Insecta</taxon>
        <taxon>Pterygota</taxon>
        <taxon>Neoptera</taxon>
        <taxon>Polyneoptera</taxon>
        <taxon>Dictyoptera</taxon>
        <taxon>Blattodea</taxon>
        <taxon>Blattoidea</taxon>
        <taxon>Termitoidae</taxon>
        <taxon>Kalotermitidae</taxon>
        <taxon>Cryptotermitinae</taxon>
        <taxon>Cryptotermes</taxon>
    </lineage>
</organism>
<reference evidence="1 2" key="1">
    <citation type="submission" date="2017-12" db="EMBL/GenBank/DDBJ databases">
        <title>Hemimetabolous genomes reveal molecular basis of termite eusociality.</title>
        <authorList>
            <person name="Harrison M.C."/>
            <person name="Jongepier E."/>
            <person name="Robertson H.M."/>
            <person name="Arning N."/>
            <person name="Bitard-Feildel T."/>
            <person name="Chao H."/>
            <person name="Childers C.P."/>
            <person name="Dinh H."/>
            <person name="Doddapaneni H."/>
            <person name="Dugan S."/>
            <person name="Gowin J."/>
            <person name="Greiner C."/>
            <person name="Han Y."/>
            <person name="Hu H."/>
            <person name="Hughes D.S.T."/>
            <person name="Huylmans A.-K."/>
            <person name="Kemena C."/>
            <person name="Kremer L.P.M."/>
            <person name="Lee S.L."/>
            <person name="Lopez-Ezquerra A."/>
            <person name="Mallet L."/>
            <person name="Monroy-Kuhn J.M."/>
            <person name="Moser A."/>
            <person name="Murali S.C."/>
            <person name="Muzny D.M."/>
            <person name="Otani S."/>
            <person name="Piulachs M.-D."/>
            <person name="Poelchau M."/>
            <person name="Qu J."/>
            <person name="Schaub F."/>
            <person name="Wada-Katsumata A."/>
            <person name="Worley K.C."/>
            <person name="Xie Q."/>
            <person name="Ylla G."/>
            <person name="Poulsen M."/>
            <person name="Gibbs R.A."/>
            <person name="Schal C."/>
            <person name="Richards S."/>
            <person name="Belles X."/>
            <person name="Korb J."/>
            <person name="Bornberg-Bauer E."/>
        </authorList>
    </citation>
    <scope>NUCLEOTIDE SEQUENCE [LARGE SCALE GENOMIC DNA]</scope>
    <source>
        <tissue evidence="1">Whole body</tissue>
    </source>
</reference>
<proteinExistence type="predicted"/>
<dbReference type="EMBL" id="NEVH01011194">
    <property type="protein sequence ID" value="PNF31947.1"/>
    <property type="molecule type" value="Genomic_DNA"/>
</dbReference>
<dbReference type="InParanoid" id="A0A2J7QTN7"/>
<dbReference type="Pfam" id="PF07898">
    <property type="entry name" value="DUF1676"/>
    <property type="match status" value="1"/>
</dbReference>
<sequence length="209" mass="23856">VRTWEEFSKVLRHLLAECTSVSSTRQCLKKKTISALDRMLRTDVIPLMGGVELVRYATLLPPGNVSASYNRSALSGEEGWGWQVLSRVADLCRTHVVRLRLEQVEGRARHHYKHLFPLMMFAFMKMLVILVPLGFQFMAVISGKALLLSKMALALASAQAMKKVTSAWFDVYHPPHPPYYHHVHRSYHSEPDLLHAATLQVEIYCKNMQ</sequence>
<evidence type="ECO:0000313" key="1">
    <source>
        <dbReference type="EMBL" id="PNF31947.1"/>
    </source>
</evidence>
<dbReference type="OrthoDB" id="7683472at2759"/>
<feature type="non-terminal residue" evidence="1">
    <location>
        <position position="1"/>
    </location>
</feature>
<dbReference type="Proteomes" id="UP000235965">
    <property type="component" value="Unassembled WGS sequence"/>
</dbReference>
<keyword evidence="2" id="KW-1185">Reference proteome</keyword>